<keyword evidence="3" id="KW-1185">Reference proteome</keyword>
<gene>
    <name evidence="2" type="ORF">VOLCADRAFT_91483</name>
</gene>
<name>D8TX69_VOLCA</name>
<evidence type="ECO:0000256" key="1">
    <source>
        <dbReference type="SAM" id="SignalP"/>
    </source>
</evidence>
<accession>D8TX69</accession>
<dbReference type="AlphaFoldDB" id="D8TX69"/>
<dbReference type="Proteomes" id="UP000001058">
    <property type="component" value="Unassembled WGS sequence"/>
</dbReference>
<feature type="signal peptide" evidence="1">
    <location>
        <begin position="1"/>
        <end position="34"/>
    </location>
</feature>
<sequence>MANFTFSCILKISVGCLLWCIAVMQHLTLECATCCLCMANVGTVAKLRTSSTNGNSTGGGTTLSCTVWFPGDWQSVSGNFVGQTALDSFVFYLLQFPPLALSLPDTYPDLNATLAEHCVISTRNHWVFTRNCARNWLHAPVIHLQHRVISTRNSGVVARKCSPVSLCSNYGTRNVLRTRNFCQITGGLTQIYG</sequence>
<dbReference type="GeneID" id="9615225"/>
<keyword evidence="1" id="KW-0732">Signal</keyword>
<dbReference type="EMBL" id="GL378342">
    <property type="protein sequence ID" value="EFJ47855.1"/>
    <property type="molecule type" value="Genomic_DNA"/>
</dbReference>
<dbReference type="RefSeq" id="XP_002950961.1">
    <property type="nucleotide sequence ID" value="XM_002950915.1"/>
</dbReference>
<dbReference type="KEGG" id="vcn:VOLCADRAFT_91483"/>
<protein>
    <recommendedName>
        <fullName evidence="4">Secreted protein</fullName>
    </recommendedName>
</protein>
<proteinExistence type="predicted"/>
<reference evidence="2 3" key="1">
    <citation type="journal article" date="2010" name="Science">
        <title>Genomic analysis of organismal complexity in the multicellular green alga Volvox carteri.</title>
        <authorList>
            <person name="Prochnik S.E."/>
            <person name="Umen J."/>
            <person name="Nedelcu A.M."/>
            <person name="Hallmann A."/>
            <person name="Miller S.M."/>
            <person name="Nishii I."/>
            <person name="Ferris P."/>
            <person name="Kuo A."/>
            <person name="Mitros T."/>
            <person name="Fritz-Laylin L.K."/>
            <person name="Hellsten U."/>
            <person name="Chapman J."/>
            <person name="Simakov O."/>
            <person name="Rensing S.A."/>
            <person name="Terry A."/>
            <person name="Pangilinan J."/>
            <person name="Kapitonov V."/>
            <person name="Jurka J."/>
            <person name="Salamov A."/>
            <person name="Shapiro H."/>
            <person name="Schmutz J."/>
            <person name="Grimwood J."/>
            <person name="Lindquist E."/>
            <person name="Lucas S."/>
            <person name="Grigoriev I.V."/>
            <person name="Schmitt R."/>
            <person name="Kirk D."/>
            <person name="Rokhsar D.S."/>
        </authorList>
    </citation>
    <scope>NUCLEOTIDE SEQUENCE [LARGE SCALE GENOMIC DNA]</scope>
    <source>
        <strain evidence="3">f. Nagariensis / Eve</strain>
    </source>
</reference>
<evidence type="ECO:0008006" key="4">
    <source>
        <dbReference type="Google" id="ProtNLM"/>
    </source>
</evidence>
<evidence type="ECO:0000313" key="3">
    <source>
        <dbReference type="Proteomes" id="UP000001058"/>
    </source>
</evidence>
<feature type="chain" id="PRO_5003123983" description="Secreted protein" evidence="1">
    <location>
        <begin position="35"/>
        <end position="193"/>
    </location>
</feature>
<organism evidence="3">
    <name type="scientific">Volvox carteri f. nagariensis</name>
    <dbReference type="NCBI Taxonomy" id="3068"/>
    <lineage>
        <taxon>Eukaryota</taxon>
        <taxon>Viridiplantae</taxon>
        <taxon>Chlorophyta</taxon>
        <taxon>core chlorophytes</taxon>
        <taxon>Chlorophyceae</taxon>
        <taxon>CS clade</taxon>
        <taxon>Chlamydomonadales</taxon>
        <taxon>Volvocaceae</taxon>
        <taxon>Volvox</taxon>
    </lineage>
</organism>
<dbReference type="InParanoid" id="D8TX69"/>
<evidence type="ECO:0000313" key="2">
    <source>
        <dbReference type="EMBL" id="EFJ47855.1"/>
    </source>
</evidence>